<dbReference type="Pfam" id="PF08284">
    <property type="entry name" value="RVP_2"/>
    <property type="match status" value="1"/>
</dbReference>
<dbReference type="GO" id="GO:0008270">
    <property type="term" value="F:zinc ion binding"/>
    <property type="evidence" value="ECO:0007669"/>
    <property type="project" value="UniProtKB-KW"/>
</dbReference>
<evidence type="ECO:0000313" key="4">
    <source>
        <dbReference type="EMBL" id="CAA0815042.1"/>
    </source>
</evidence>
<dbReference type="InterPro" id="IPR001878">
    <property type="entry name" value="Znf_CCHC"/>
</dbReference>
<evidence type="ECO:0000259" key="3">
    <source>
        <dbReference type="PROSITE" id="PS50158"/>
    </source>
</evidence>
<organism evidence="4 5">
    <name type="scientific">Striga hermonthica</name>
    <name type="common">Purple witchweed</name>
    <name type="synonym">Buchnera hermonthica</name>
    <dbReference type="NCBI Taxonomy" id="68872"/>
    <lineage>
        <taxon>Eukaryota</taxon>
        <taxon>Viridiplantae</taxon>
        <taxon>Streptophyta</taxon>
        <taxon>Embryophyta</taxon>
        <taxon>Tracheophyta</taxon>
        <taxon>Spermatophyta</taxon>
        <taxon>Magnoliopsida</taxon>
        <taxon>eudicotyledons</taxon>
        <taxon>Gunneridae</taxon>
        <taxon>Pentapetalae</taxon>
        <taxon>asterids</taxon>
        <taxon>lamiids</taxon>
        <taxon>Lamiales</taxon>
        <taxon>Orobanchaceae</taxon>
        <taxon>Buchnereae</taxon>
        <taxon>Striga</taxon>
    </lineage>
</organism>
<reference evidence="4" key="1">
    <citation type="submission" date="2019-12" db="EMBL/GenBank/DDBJ databases">
        <authorList>
            <person name="Scholes J."/>
        </authorList>
    </citation>
    <scope>NUCLEOTIDE SEQUENCE</scope>
</reference>
<dbReference type="GO" id="GO:0003676">
    <property type="term" value="F:nucleic acid binding"/>
    <property type="evidence" value="ECO:0007669"/>
    <property type="project" value="InterPro"/>
</dbReference>
<dbReference type="InterPro" id="IPR005162">
    <property type="entry name" value="Retrotrans_gag_dom"/>
</dbReference>
<feature type="compositionally biased region" description="Polar residues" evidence="2">
    <location>
        <begin position="261"/>
        <end position="277"/>
    </location>
</feature>
<keyword evidence="1" id="KW-0862">Zinc</keyword>
<dbReference type="InterPro" id="IPR032567">
    <property type="entry name" value="RTL1-rel"/>
</dbReference>
<feature type="region of interest" description="Disordered" evidence="2">
    <location>
        <begin position="247"/>
        <end position="284"/>
    </location>
</feature>
<feature type="region of interest" description="Disordered" evidence="2">
    <location>
        <begin position="321"/>
        <end position="343"/>
    </location>
</feature>
<feature type="region of interest" description="Disordered" evidence="2">
    <location>
        <begin position="1"/>
        <end position="37"/>
    </location>
</feature>
<evidence type="ECO:0000256" key="2">
    <source>
        <dbReference type="SAM" id="MobiDB-lite"/>
    </source>
</evidence>
<evidence type="ECO:0000313" key="5">
    <source>
        <dbReference type="Proteomes" id="UP001153555"/>
    </source>
</evidence>
<dbReference type="AlphaFoldDB" id="A0A9N7MSY9"/>
<proteinExistence type="predicted"/>
<comment type="caution">
    <text evidence="4">The sequence shown here is derived from an EMBL/GenBank/DDBJ whole genome shotgun (WGS) entry which is preliminary data.</text>
</comment>
<dbReference type="Pfam" id="PF03732">
    <property type="entry name" value="Retrotrans_gag"/>
    <property type="match status" value="1"/>
</dbReference>
<feature type="compositionally biased region" description="Low complexity" evidence="2">
    <location>
        <begin position="16"/>
        <end position="25"/>
    </location>
</feature>
<keyword evidence="1" id="KW-0863">Zinc-finger</keyword>
<feature type="domain" description="CCHC-type" evidence="3">
    <location>
        <begin position="309"/>
        <end position="325"/>
    </location>
</feature>
<name>A0A9N7MSY9_STRHE</name>
<dbReference type="EMBL" id="CACSLK010012233">
    <property type="protein sequence ID" value="CAA0815042.1"/>
    <property type="molecule type" value="Genomic_DNA"/>
</dbReference>
<protein>
    <recommendedName>
        <fullName evidence="3">CCHC-type domain-containing protein</fullName>
    </recommendedName>
</protein>
<dbReference type="SMART" id="SM00343">
    <property type="entry name" value="ZnF_C2HC"/>
    <property type="match status" value="2"/>
</dbReference>
<dbReference type="InterPro" id="IPR021109">
    <property type="entry name" value="Peptidase_aspartic_dom_sf"/>
</dbReference>
<dbReference type="Gene3D" id="2.40.70.10">
    <property type="entry name" value="Acid Proteases"/>
    <property type="match status" value="1"/>
</dbReference>
<dbReference type="OrthoDB" id="903801at2759"/>
<accession>A0A9N7MSY9</accession>
<sequence>MAEHRRGRPRLYQNDNAAPQHGNANPQPPAQPPTGDNLTAQAITQLMNFLQQHMASNPNAPESHDRALERFLRFNPPTFLGEPDDAKAEYWLKRIDSIFATLQYTEAQRLSLATFRLESAAHDWWKNVSEKWTRENKNRTWENFMREFKTQYISQAAREARRDEFYHLKQGSLTVAQYESQFNRLSKYAPGLVSTEEDKLYKFTRGLRHSLQQSLLTVRMNTYAEAVEAATRIESGMARLQQVQNNRGGNFKRPAPGPYSKTPQKFQKPNESKNTPTGKKPSVKNLPPHCSHCSKVGHTPNDCWRKLGKCLRCGSSQHQIKDCPKSGAPTDNRTAPKKHGNNRARVPARVFALAGQEAPEATDVVEGTFLVSNHFARALIDPESSHSFVAPRFAQKLNVPIDYLSSCFEVSTPMGASRLTDVVYNACNVIIGNSCFPANLISLQILEYDVTLGMDWLSKHYAQLDCHSKIVRFCVPDKPVVELLGKARVNLAPWISAMRARIAILKGAEGYLAFIINKPKNSWAENGRPWKK</sequence>
<keyword evidence="1" id="KW-0479">Metal-binding</keyword>
<dbReference type="SUPFAM" id="SSF57756">
    <property type="entry name" value="Retrovirus zinc finger-like domains"/>
    <property type="match status" value="1"/>
</dbReference>
<gene>
    <name evidence="4" type="ORF">SHERM_15194</name>
</gene>
<dbReference type="Proteomes" id="UP001153555">
    <property type="component" value="Unassembled WGS sequence"/>
</dbReference>
<evidence type="ECO:0000256" key="1">
    <source>
        <dbReference type="PROSITE-ProRule" id="PRU00047"/>
    </source>
</evidence>
<dbReference type="InterPro" id="IPR036875">
    <property type="entry name" value="Znf_CCHC_sf"/>
</dbReference>
<dbReference type="CDD" id="cd00303">
    <property type="entry name" value="retropepsin_like"/>
    <property type="match status" value="1"/>
</dbReference>
<keyword evidence="5" id="KW-1185">Reference proteome</keyword>
<dbReference type="PANTHER" id="PTHR15503:SF42">
    <property type="entry name" value="ZINC FINGER, CCHC-TYPE, RETROTRANSPOSON GAG DOMAIN, ASPARTIC PEPTIDASE DOMAIN PROTEIN-RELATED"/>
    <property type="match status" value="1"/>
</dbReference>
<dbReference type="PANTHER" id="PTHR15503">
    <property type="entry name" value="LDOC1 RELATED"/>
    <property type="match status" value="1"/>
</dbReference>
<dbReference type="PROSITE" id="PS50158">
    <property type="entry name" value="ZF_CCHC"/>
    <property type="match status" value="1"/>
</dbReference>
<dbReference type="Gene3D" id="4.10.60.10">
    <property type="entry name" value="Zinc finger, CCHC-type"/>
    <property type="match status" value="1"/>
</dbReference>